<keyword evidence="2 3" id="KW-0648">Protein biosynthesis</keyword>
<dbReference type="AlphaFoldDB" id="A0A448X4R0"/>
<dbReference type="Gene3D" id="3.30.70.1010">
    <property type="entry name" value="Translation elongation factor EF1B, gamma chain, conserved domain"/>
    <property type="match status" value="1"/>
</dbReference>
<dbReference type="GO" id="GO:0005737">
    <property type="term" value="C:cytoplasm"/>
    <property type="evidence" value="ECO:0007669"/>
    <property type="project" value="TreeGrafter"/>
</dbReference>
<accession>A0A448X4R0</accession>
<dbReference type="SUPFAM" id="SSF89942">
    <property type="entry name" value="eEF1-gamma domain"/>
    <property type="match status" value="1"/>
</dbReference>
<evidence type="ECO:0000256" key="4">
    <source>
        <dbReference type="SAM" id="MobiDB-lite"/>
    </source>
</evidence>
<name>A0A448X4R0_9PLAT</name>
<dbReference type="InterPro" id="IPR001662">
    <property type="entry name" value="EF1B_G_C"/>
</dbReference>
<evidence type="ECO:0000313" key="7">
    <source>
        <dbReference type="Proteomes" id="UP000784294"/>
    </source>
</evidence>
<protein>
    <recommendedName>
        <fullName evidence="5">EF-1-gamma C-terminal domain-containing protein</fullName>
    </recommendedName>
</protein>
<proteinExistence type="predicted"/>
<keyword evidence="1 3" id="KW-0251">Elongation factor</keyword>
<gene>
    <name evidence="6" type="ORF">PXEA_LOCUS21476</name>
</gene>
<evidence type="ECO:0000313" key="6">
    <source>
        <dbReference type="EMBL" id="VEL28036.1"/>
    </source>
</evidence>
<evidence type="ECO:0000259" key="5">
    <source>
        <dbReference type="PROSITE" id="PS50040"/>
    </source>
</evidence>
<dbReference type="FunFam" id="3.30.70.1010:FF:000001">
    <property type="entry name" value="Elongation factor 1-gamma 1"/>
    <property type="match status" value="1"/>
</dbReference>
<dbReference type="Proteomes" id="UP000784294">
    <property type="component" value="Unassembled WGS sequence"/>
</dbReference>
<dbReference type="Pfam" id="PF00647">
    <property type="entry name" value="EF1G"/>
    <property type="match status" value="1"/>
</dbReference>
<dbReference type="InterPro" id="IPR050802">
    <property type="entry name" value="EF-GSTs"/>
</dbReference>
<comment type="caution">
    <text evidence="6">The sequence shown here is derived from an EMBL/GenBank/DDBJ whole genome shotgun (WGS) entry which is preliminary data.</text>
</comment>
<evidence type="ECO:0000256" key="2">
    <source>
        <dbReference type="ARBA" id="ARBA00022917"/>
    </source>
</evidence>
<feature type="domain" description="EF-1-gamma C-terminal" evidence="5">
    <location>
        <begin position="107"/>
        <end position="266"/>
    </location>
</feature>
<dbReference type="InterPro" id="IPR036433">
    <property type="entry name" value="EF1B_G_C_sf"/>
</dbReference>
<dbReference type="EMBL" id="CAAALY010091871">
    <property type="protein sequence ID" value="VEL28036.1"/>
    <property type="molecule type" value="Genomic_DNA"/>
</dbReference>
<keyword evidence="7" id="KW-1185">Reference proteome</keyword>
<feature type="region of interest" description="Disordered" evidence="4">
    <location>
        <begin position="64"/>
        <end position="114"/>
    </location>
</feature>
<dbReference type="Gene3D" id="1.20.1050.10">
    <property type="match status" value="1"/>
</dbReference>
<dbReference type="GO" id="GO:0003746">
    <property type="term" value="F:translation elongation factor activity"/>
    <property type="evidence" value="ECO:0007669"/>
    <property type="project" value="UniProtKB-UniRule"/>
</dbReference>
<dbReference type="SMART" id="SM01183">
    <property type="entry name" value="EF1G"/>
    <property type="match status" value="1"/>
</dbReference>
<dbReference type="PANTHER" id="PTHR43986">
    <property type="entry name" value="ELONGATION FACTOR 1-GAMMA"/>
    <property type="match status" value="1"/>
</dbReference>
<organism evidence="6 7">
    <name type="scientific">Protopolystoma xenopodis</name>
    <dbReference type="NCBI Taxonomy" id="117903"/>
    <lineage>
        <taxon>Eukaryota</taxon>
        <taxon>Metazoa</taxon>
        <taxon>Spiralia</taxon>
        <taxon>Lophotrochozoa</taxon>
        <taxon>Platyhelminthes</taxon>
        <taxon>Monogenea</taxon>
        <taxon>Polyopisthocotylea</taxon>
        <taxon>Polystomatidea</taxon>
        <taxon>Polystomatidae</taxon>
        <taxon>Protopolystoma</taxon>
    </lineage>
</organism>
<sequence>MYLLFTHVLDASYRTQYHHVERWYLTIANQPEVASVTGPLTLCEAPVHFDTAKFSELHGKQDKCEKLKAKDKPKASSQKSKNEPKSVHEDHAKADIDDSDKNYQEPKENPLNVLPPGSLVLDEFKRTYSNNDVESVGLPYLWQHFDPDHYSFWFCNYNYPEDLRLVFMSSNLIGGFFQRLEKMSKFAFAVMSVIGLDNENVIQGVWLWRGTGLIFDLDPDIQTDYESFAWRKLNHESEDDRQLISTFFTRQAVINGKPNAATKVFK</sequence>
<evidence type="ECO:0000256" key="3">
    <source>
        <dbReference type="PROSITE-ProRule" id="PRU00519"/>
    </source>
</evidence>
<dbReference type="PANTHER" id="PTHR43986:SF1">
    <property type="entry name" value="ELONGATION FACTOR 1-GAMMA"/>
    <property type="match status" value="1"/>
</dbReference>
<dbReference type="GO" id="GO:0005634">
    <property type="term" value="C:nucleus"/>
    <property type="evidence" value="ECO:0007669"/>
    <property type="project" value="TreeGrafter"/>
</dbReference>
<evidence type="ECO:0000256" key="1">
    <source>
        <dbReference type="ARBA" id="ARBA00022768"/>
    </source>
</evidence>
<reference evidence="6" key="1">
    <citation type="submission" date="2018-11" db="EMBL/GenBank/DDBJ databases">
        <authorList>
            <consortium name="Pathogen Informatics"/>
        </authorList>
    </citation>
    <scope>NUCLEOTIDE SEQUENCE</scope>
</reference>
<dbReference type="PROSITE" id="PS50040">
    <property type="entry name" value="EF1G_C"/>
    <property type="match status" value="1"/>
</dbReference>
<dbReference type="OrthoDB" id="249703at2759"/>
<feature type="compositionally biased region" description="Basic and acidic residues" evidence="4">
    <location>
        <begin position="64"/>
        <end position="108"/>
    </location>
</feature>